<organism evidence="1 2">
    <name type="scientific">Suillus placidus</name>
    <dbReference type="NCBI Taxonomy" id="48579"/>
    <lineage>
        <taxon>Eukaryota</taxon>
        <taxon>Fungi</taxon>
        <taxon>Dikarya</taxon>
        <taxon>Basidiomycota</taxon>
        <taxon>Agaricomycotina</taxon>
        <taxon>Agaricomycetes</taxon>
        <taxon>Agaricomycetidae</taxon>
        <taxon>Boletales</taxon>
        <taxon>Suillineae</taxon>
        <taxon>Suillaceae</taxon>
        <taxon>Suillus</taxon>
    </lineage>
</organism>
<comment type="caution">
    <text evidence="1">The sequence shown here is derived from an EMBL/GenBank/DDBJ whole genome shotgun (WGS) entry which is preliminary data.</text>
</comment>
<protein>
    <submittedName>
        <fullName evidence="1">Uncharacterized protein</fullName>
    </submittedName>
</protein>
<proteinExistence type="predicted"/>
<reference evidence="1" key="1">
    <citation type="journal article" date="2020" name="New Phytol.">
        <title>Comparative genomics reveals dynamic genome evolution in host specialist ectomycorrhizal fungi.</title>
        <authorList>
            <person name="Lofgren L.A."/>
            <person name="Nguyen N.H."/>
            <person name="Vilgalys R."/>
            <person name="Ruytinx J."/>
            <person name="Liao H.L."/>
            <person name="Branco S."/>
            <person name="Kuo A."/>
            <person name="LaButti K."/>
            <person name="Lipzen A."/>
            <person name="Andreopoulos W."/>
            <person name="Pangilinan J."/>
            <person name="Riley R."/>
            <person name="Hundley H."/>
            <person name="Na H."/>
            <person name="Barry K."/>
            <person name="Grigoriev I.V."/>
            <person name="Stajich J.E."/>
            <person name="Kennedy P.G."/>
        </authorList>
    </citation>
    <scope>NUCLEOTIDE SEQUENCE</scope>
    <source>
        <strain evidence="1">DOB743</strain>
    </source>
</reference>
<name>A0A9P6ZYZ1_9AGAM</name>
<dbReference type="Proteomes" id="UP000714275">
    <property type="component" value="Unassembled WGS sequence"/>
</dbReference>
<gene>
    <name evidence="1" type="ORF">EV702DRAFT_96525</name>
</gene>
<evidence type="ECO:0000313" key="1">
    <source>
        <dbReference type="EMBL" id="KAG1779332.1"/>
    </source>
</evidence>
<dbReference type="SUPFAM" id="SSF48452">
    <property type="entry name" value="TPR-like"/>
    <property type="match status" value="1"/>
</dbReference>
<dbReference type="InterPro" id="IPR011990">
    <property type="entry name" value="TPR-like_helical_dom_sf"/>
</dbReference>
<dbReference type="Gene3D" id="1.25.40.10">
    <property type="entry name" value="Tetratricopeptide repeat domain"/>
    <property type="match status" value="1"/>
</dbReference>
<dbReference type="AlphaFoldDB" id="A0A9P6ZYZ1"/>
<sequence length="216" mass="25026">MQILTINTTARDACITGDLATADRLLTQEVKTDSNDYNSYANRSFVMARKADWDRALDEALKVIKLTPLSHIGYQLQHAALHGAQRYDEAIEAFKIMLSRLENAPDTQTRKLRQQYINPSEAERDIRVTINTQLDNAPRRLLNTFTGRLCDRVAQINAFKTSAEYKELLSSTLVHVDLRMERIKDVVEKYFRYVTLSHRWEEKEPRLNDIQDKVVV</sequence>
<accession>A0A9P6ZYZ1</accession>
<dbReference type="OrthoDB" id="2691330at2759"/>
<dbReference type="EMBL" id="JABBWD010000012">
    <property type="protein sequence ID" value="KAG1779332.1"/>
    <property type="molecule type" value="Genomic_DNA"/>
</dbReference>
<keyword evidence="2" id="KW-1185">Reference proteome</keyword>
<evidence type="ECO:0000313" key="2">
    <source>
        <dbReference type="Proteomes" id="UP000714275"/>
    </source>
</evidence>